<evidence type="ECO:0000256" key="1">
    <source>
        <dbReference type="SAM" id="MobiDB-lite"/>
    </source>
</evidence>
<dbReference type="Proteomes" id="UP000026915">
    <property type="component" value="Chromosome 2"/>
</dbReference>
<dbReference type="AlphaFoldDB" id="A0A061E3P3"/>
<dbReference type="InParanoid" id="A0A061E3P3"/>
<sequence length="72" mass="8103">MPKAFTLRSTPENFKIKKKKKKKQFGYNIKLGGKNAQMSNHVKTWGPITPLSSPVGDYGNRRANIPSSNLTR</sequence>
<organism evidence="2 3">
    <name type="scientific">Theobroma cacao</name>
    <name type="common">Cacao</name>
    <name type="synonym">Cocoa</name>
    <dbReference type="NCBI Taxonomy" id="3641"/>
    <lineage>
        <taxon>Eukaryota</taxon>
        <taxon>Viridiplantae</taxon>
        <taxon>Streptophyta</taxon>
        <taxon>Embryophyta</taxon>
        <taxon>Tracheophyta</taxon>
        <taxon>Spermatophyta</taxon>
        <taxon>Magnoliopsida</taxon>
        <taxon>eudicotyledons</taxon>
        <taxon>Gunneridae</taxon>
        <taxon>Pentapetalae</taxon>
        <taxon>rosids</taxon>
        <taxon>malvids</taxon>
        <taxon>Malvales</taxon>
        <taxon>Malvaceae</taxon>
        <taxon>Byttnerioideae</taxon>
        <taxon>Theobroma</taxon>
    </lineage>
</organism>
<dbReference type="EMBL" id="CM001880">
    <property type="protein sequence ID" value="EOX99575.1"/>
    <property type="molecule type" value="Genomic_DNA"/>
</dbReference>
<feature type="region of interest" description="Disordered" evidence="1">
    <location>
        <begin position="50"/>
        <end position="72"/>
    </location>
</feature>
<accession>A0A061E3P3</accession>
<dbReference type="Gramene" id="EOX99575">
    <property type="protein sequence ID" value="EOX99575"/>
    <property type="gene ID" value="TCM_008275"/>
</dbReference>
<keyword evidence="3" id="KW-1185">Reference proteome</keyword>
<proteinExistence type="predicted"/>
<protein>
    <submittedName>
        <fullName evidence="2">Uncharacterized protein</fullName>
    </submittedName>
</protein>
<evidence type="ECO:0000313" key="3">
    <source>
        <dbReference type="Proteomes" id="UP000026915"/>
    </source>
</evidence>
<reference evidence="2 3" key="1">
    <citation type="journal article" date="2013" name="Genome Biol.">
        <title>The genome sequence of the most widely cultivated cacao type and its use to identify candidate genes regulating pod color.</title>
        <authorList>
            <person name="Motamayor J.C."/>
            <person name="Mockaitis K."/>
            <person name="Schmutz J."/>
            <person name="Haiminen N."/>
            <person name="Iii D.L."/>
            <person name="Cornejo O."/>
            <person name="Findley S.D."/>
            <person name="Zheng P."/>
            <person name="Utro F."/>
            <person name="Royaert S."/>
            <person name="Saski C."/>
            <person name="Jenkins J."/>
            <person name="Podicheti R."/>
            <person name="Zhao M."/>
            <person name="Scheffler B.E."/>
            <person name="Stack J.C."/>
            <person name="Feltus F.A."/>
            <person name="Mustiga G.M."/>
            <person name="Amores F."/>
            <person name="Phillips W."/>
            <person name="Marelli J.P."/>
            <person name="May G.D."/>
            <person name="Shapiro H."/>
            <person name="Ma J."/>
            <person name="Bustamante C.D."/>
            <person name="Schnell R.J."/>
            <person name="Main D."/>
            <person name="Gilbert D."/>
            <person name="Parida L."/>
            <person name="Kuhn D.N."/>
        </authorList>
    </citation>
    <scope>NUCLEOTIDE SEQUENCE [LARGE SCALE GENOMIC DNA]</scope>
    <source>
        <strain evidence="3">cv. Matina 1-6</strain>
    </source>
</reference>
<name>A0A061E3P3_THECC</name>
<gene>
    <name evidence="2" type="ORF">TCM_008275</name>
</gene>
<dbReference type="HOGENOM" id="CLU_2727301_0_0_1"/>
<evidence type="ECO:0000313" key="2">
    <source>
        <dbReference type="EMBL" id="EOX99575.1"/>
    </source>
</evidence>